<gene>
    <name evidence="1" type="ORF">AMORRO_LOCUS15524</name>
</gene>
<protein>
    <submittedName>
        <fullName evidence="1">4818_t:CDS:1</fullName>
    </submittedName>
</protein>
<comment type="caution">
    <text evidence="1">The sequence shown here is derived from an EMBL/GenBank/DDBJ whole genome shotgun (WGS) entry which is preliminary data.</text>
</comment>
<name>A0A9N9NNH0_9GLOM</name>
<dbReference type="AlphaFoldDB" id="A0A9N9NNH0"/>
<evidence type="ECO:0000313" key="1">
    <source>
        <dbReference type="EMBL" id="CAG8754646.1"/>
    </source>
</evidence>
<dbReference type="GO" id="GO:1990879">
    <property type="term" value="C:CST complex"/>
    <property type="evidence" value="ECO:0007669"/>
    <property type="project" value="InterPro"/>
</dbReference>
<dbReference type="GO" id="GO:0003697">
    <property type="term" value="F:single-stranded DNA binding"/>
    <property type="evidence" value="ECO:0007669"/>
    <property type="project" value="InterPro"/>
</dbReference>
<proteinExistence type="predicted"/>
<dbReference type="InterPro" id="IPR029146">
    <property type="entry name" value="Ten1_animal_plant"/>
</dbReference>
<keyword evidence="2" id="KW-1185">Reference proteome</keyword>
<evidence type="ECO:0000313" key="2">
    <source>
        <dbReference type="Proteomes" id="UP000789342"/>
    </source>
</evidence>
<dbReference type="Gene3D" id="2.40.50.140">
    <property type="entry name" value="Nucleic acid-binding proteins"/>
    <property type="match status" value="1"/>
</dbReference>
<reference evidence="1" key="1">
    <citation type="submission" date="2021-06" db="EMBL/GenBank/DDBJ databases">
        <authorList>
            <person name="Kallberg Y."/>
            <person name="Tangrot J."/>
            <person name="Rosling A."/>
        </authorList>
    </citation>
    <scope>NUCLEOTIDE SEQUENCE</scope>
    <source>
        <strain evidence="1">CL551</strain>
    </source>
</reference>
<dbReference type="Proteomes" id="UP000789342">
    <property type="component" value="Unassembled WGS sequence"/>
</dbReference>
<accession>A0A9N9NNH0</accession>
<organism evidence="1 2">
    <name type="scientific">Acaulospora morrowiae</name>
    <dbReference type="NCBI Taxonomy" id="94023"/>
    <lineage>
        <taxon>Eukaryota</taxon>
        <taxon>Fungi</taxon>
        <taxon>Fungi incertae sedis</taxon>
        <taxon>Mucoromycota</taxon>
        <taxon>Glomeromycotina</taxon>
        <taxon>Glomeromycetes</taxon>
        <taxon>Diversisporales</taxon>
        <taxon>Acaulosporaceae</taxon>
        <taxon>Acaulospora</taxon>
    </lineage>
</organism>
<dbReference type="EMBL" id="CAJVPV010037237">
    <property type="protein sequence ID" value="CAG8754646.1"/>
    <property type="molecule type" value="Genomic_DNA"/>
</dbReference>
<dbReference type="OrthoDB" id="342190at2759"/>
<sequence length="70" mass="8209">MEISHGTPVFLQEIVTNPEEWIGKEIRVVGSLIYHNIESEVGVLQQYLERKENFLVVDTNLVERSHNWNM</sequence>
<dbReference type="InterPro" id="IPR012340">
    <property type="entry name" value="NA-bd_OB-fold"/>
</dbReference>
<feature type="non-terminal residue" evidence="1">
    <location>
        <position position="70"/>
    </location>
</feature>
<dbReference type="Pfam" id="PF15490">
    <property type="entry name" value="Ten1_2"/>
    <property type="match status" value="1"/>
</dbReference>